<dbReference type="GO" id="GO:0016301">
    <property type="term" value="F:kinase activity"/>
    <property type="evidence" value="ECO:0007669"/>
    <property type="project" value="UniProtKB-UniRule"/>
</dbReference>
<dbReference type="FunFam" id="3.30.200.20:FF:000264">
    <property type="entry name" value="Protein-ribulosamine 3-kinase, chloroplastic"/>
    <property type="match status" value="1"/>
</dbReference>
<comment type="similarity">
    <text evidence="1 9">Belongs to the fructosamine kinase family.</text>
</comment>
<proteinExistence type="inferred from homology"/>
<dbReference type="GO" id="GO:0005524">
    <property type="term" value="F:ATP binding"/>
    <property type="evidence" value="ECO:0007669"/>
    <property type="project" value="UniProtKB-KW"/>
</dbReference>
<evidence type="ECO:0000256" key="6">
    <source>
        <dbReference type="ARBA" id="ARBA00022840"/>
    </source>
</evidence>
<dbReference type="InterPro" id="IPR016477">
    <property type="entry name" value="Fructo-/Ketosamine-3-kinase"/>
</dbReference>
<dbReference type="PIRSF" id="PIRSF006221">
    <property type="entry name" value="Ketosamine-3-kinase"/>
    <property type="match status" value="1"/>
</dbReference>
<comment type="catalytic activity">
    <reaction evidence="8">
        <text>N(6)-(D-psicosyl)-L-lysyl-[protein] + ATP = N(6)-(3-O-phospho-D-psicosyl)-L-lysyl-[protein] + ADP + H(+)</text>
        <dbReference type="Rhea" id="RHEA:61392"/>
        <dbReference type="Rhea" id="RHEA-COMP:15796"/>
        <dbReference type="Rhea" id="RHEA-COMP:15797"/>
        <dbReference type="ChEBI" id="CHEBI:15378"/>
        <dbReference type="ChEBI" id="CHEBI:30616"/>
        <dbReference type="ChEBI" id="CHEBI:144621"/>
        <dbReference type="ChEBI" id="CHEBI:144622"/>
        <dbReference type="ChEBI" id="CHEBI:456216"/>
    </reaction>
    <physiologicalReaction direction="left-to-right" evidence="8">
        <dbReference type="Rhea" id="RHEA:61393"/>
    </physiologicalReaction>
</comment>
<dbReference type="Proteomes" id="UP001497497">
    <property type="component" value="Unassembled WGS sequence"/>
</dbReference>
<comment type="catalytic activity">
    <reaction evidence="7">
        <text>N(6)-D-ribulosyl-L-lysyl-[protein] + ATP = N(6)-(3-O-phospho-D-ribulosyl)-L-lysyl-[protein] + ADP + H(+)</text>
        <dbReference type="Rhea" id="RHEA:48432"/>
        <dbReference type="Rhea" id="RHEA-COMP:12103"/>
        <dbReference type="Rhea" id="RHEA-COMP:12104"/>
        <dbReference type="ChEBI" id="CHEBI:15378"/>
        <dbReference type="ChEBI" id="CHEBI:30616"/>
        <dbReference type="ChEBI" id="CHEBI:90418"/>
        <dbReference type="ChEBI" id="CHEBI:90420"/>
        <dbReference type="ChEBI" id="CHEBI:456216"/>
        <dbReference type="EC" id="2.7.1.172"/>
    </reaction>
    <physiologicalReaction direction="left-to-right" evidence="7">
        <dbReference type="Rhea" id="RHEA:48433"/>
    </physiologicalReaction>
</comment>
<dbReference type="PROSITE" id="PS51257">
    <property type="entry name" value="PROKAR_LIPOPROTEIN"/>
    <property type="match status" value="1"/>
</dbReference>
<keyword evidence="4" id="KW-0547">Nucleotide-binding</keyword>
<evidence type="ECO:0000313" key="11">
    <source>
        <dbReference type="Proteomes" id="UP001497497"/>
    </source>
</evidence>
<evidence type="ECO:0000256" key="7">
    <source>
        <dbReference type="ARBA" id="ARBA00048655"/>
    </source>
</evidence>
<dbReference type="GO" id="GO:0102193">
    <property type="term" value="F:protein-ribulosamine 3-kinase activity"/>
    <property type="evidence" value="ECO:0007669"/>
    <property type="project" value="UniProtKB-EC"/>
</dbReference>
<evidence type="ECO:0000313" key="10">
    <source>
        <dbReference type="EMBL" id="CAL1537074.1"/>
    </source>
</evidence>
<dbReference type="EC" id="2.7.1.172" evidence="2"/>
<name>A0AAV2HTN0_LYMST</name>
<reference evidence="10 11" key="1">
    <citation type="submission" date="2024-04" db="EMBL/GenBank/DDBJ databases">
        <authorList>
            <consortium name="Genoscope - CEA"/>
            <person name="William W."/>
        </authorList>
    </citation>
    <scope>NUCLEOTIDE SEQUENCE [LARGE SCALE GENOMIC DNA]</scope>
</reference>
<dbReference type="EMBL" id="CAXITT010000247">
    <property type="protein sequence ID" value="CAL1537074.1"/>
    <property type="molecule type" value="Genomic_DNA"/>
</dbReference>
<evidence type="ECO:0000256" key="5">
    <source>
        <dbReference type="ARBA" id="ARBA00022777"/>
    </source>
</evidence>
<sequence>MSSLEKLLKQELGTANLHSTGQSGGGCINEGSAYDTDHGTIFVKFNSKAQALRMFQGEFESLTALSQADQVKVPKPIKVISNPQGGAMLVMEYIPMTGLSKYAAKLGEQMARLHLHNAELCAKETATQQSVHFQGRYSSHVNQFGFPVTTCCGYLPQENDFMDLWVDFFARKIEQHVKMAEEKYNDRDARPLWSALVLKLPKMFHDLDIQPALLHGDLWGGNAGETTEGPVIFDPASFYGHSEYDLAISKMFGGFGQTYFRSYHSILPQQLGFDDRQDLYMMFHYFNHWNHFGGGYKASTLRLLQTLAKKYS</sequence>
<keyword evidence="6" id="KW-0067">ATP-binding</keyword>
<dbReference type="FunFam" id="3.90.1200.10:FF:000003">
    <property type="entry name" value="fructosamine-3-kinase isoform X1"/>
    <property type="match status" value="1"/>
</dbReference>
<organism evidence="10 11">
    <name type="scientific">Lymnaea stagnalis</name>
    <name type="common">Great pond snail</name>
    <name type="synonym">Helix stagnalis</name>
    <dbReference type="NCBI Taxonomy" id="6523"/>
    <lineage>
        <taxon>Eukaryota</taxon>
        <taxon>Metazoa</taxon>
        <taxon>Spiralia</taxon>
        <taxon>Lophotrochozoa</taxon>
        <taxon>Mollusca</taxon>
        <taxon>Gastropoda</taxon>
        <taxon>Heterobranchia</taxon>
        <taxon>Euthyneura</taxon>
        <taxon>Panpulmonata</taxon>
        <taxon>Hygrophila</taxon>
        <taxon>Lymnaeoidea</taxon>
        <taxon>Lymnaeidae</taxon>
        <taxon>Lymnaea</taxon>
    </lineage>
</organism>
<dbReference type="PANTHER" id="PTHR12149:SF8">
    <property type="entry name" value="PROTEIN-RIBULOSAMINE 3-KINASE"/>
    <property type="match status" value="1"/>
</dbReference>
<keyword evidence="5 9" id="KW-0418">Kinase</keyword>
<dbReference type="InterPro" id="IPR011009">
    <property type="entry name" value="Kinase-like_dom_sf"/>
</dbReference>
<dbReference type="PANTHER" id="PTHR12149">
    <property type="entry name" value="FRUCTOSAMINE 3 KINASE-RELATED PROTEIN"/>
    <property type="match status" value="1"/>
</dbReference>
<protein>
    <recommendedName>
        <fullName evidence="2">protein-ribulosamine 3-kinase</fullName>
        <ecNumber evidence="2">2.7.1.172</ecNumber>
    </recommendedName>
</protein>
<dbReference type="Gene3D" id="3.90.1200.10">
    <property type="match status" value="1"/>
</dbReference>
<comment type="caution">
    <text evidence="10">The sequence shown here is derived from an EMBL/GenBank/DDBJ whole genome shotgun (WGS) entry which is preliminary data.</text>
</comment>
<evidence type="ECO:0000256" key="3">
    <source>
        <dbReference type="ARBA" id="ARBA00022679"/>
    </source>
</evidence>
<accession>A0AAV2HTN0</accession>
<keyword evidence="11" id="KW-1185">Reference proteome</keyword>
<keyword evidence="3 9" id="KW-0808">Transferase</keyword>
<dbReference type="AlphaFoldDB" id="A0AAV2HTN0"/>
<evidence type="ECO:0000256" key="1">
    <source>
        <dbReference type="ARBA" id="ARBA00009460"/>
    </source>
</evidence>
<dbReference type="Gene3D" id="3.30.200.20">
    <property type="entry name" value="Phosphorylase Kinase, domain 1"/>
    <property type="match status" value="1"/>
</dbReference>
<dbReference type="Pfam" id="PF03881">
    <property type="entry name" value="Fructosamin_kin"/>
    <property type="match status" value="1"/>
</dbReference>
<dbReference type="GO" id="GO:0005829">
    <property type="term" value="C:cytosol"/>
    <property type="evidence" value="ECO:0007669"/>
    <property type="project" value="UniProtKB-ARBA"/>
</dbReference>
<evidence type="ECO:0000256" key="9">
    <source>
        <dbReference type="PIRNR" id="PIRNR006221"/>
    </source>
</evidence>
<evidence type="ECO:0000256" key="8">
    <source>
        <dbReference type="ARBA" id="ARBA00050767"/>
    </source>
</evidence>
<dbReference type="SUPFAM" id="SSF56112">
    <property type="entry name" value="Protein kinase-like (PK-like)"/>
    <property type="match status" value="1"/>
</dbReference>
<gene>
    <name evidence="10" type="ORF">GSLYS_00010987001</name>
</gene>
<evidence type="ECO:0000256" key="4">
    <source>
        <dbReference type="ARBA" id="ARBA00022741"/>
    </source>
</evidence>
<evidence type="ECO:0000256" key="2">
    <source>
        <dbReference type="ARBA" id="ARBA00011961"/>
    </source>
</evidence>